<sequence length="80" mass="8980">MSPFALVRIEFRRYTYAITVALPRMGEARTFEGNLDRIASELHRAGVRLGCRGDRQPVCWALVEFCQAARRQAAARGVAV</sequence>
<evidence type="ECO:0000313" key="1">
    <source>
        <dbReference type="EMBL" id="KUG19840.1"/>
    </source>
</evidence>
<proteinExistence type="predicted"/>
<gene>
    <name evidence="1" type="ORF">ASZ90_010434</name>
</gene>
<name>A0A0W8FG23_9ZZZZ</name>
<comment type="caution">
    <text evidence="1">The sequence shown here is derived from an EMBL/GenBank/DDBJ whole genome shotgun (WGS) entry which is preliminary data.</text>
</comment>
<protein>
    <submittedName>
        <fullName evidence="1">Uncharacterized protein</fullName>
    </submittedName>
</protein>
<dbReference type="EMBL" id="LNQE01001252">
    <property type="protein sequence ID" value="KUG19840.1"/>
    <property type="molecule type" value="Genomic_DNA"/>
</dbReference>
<accession>A0A0W8FG23</accession>
<reference evidence="1" key="1">
    <citation type="journal article" date="2015" name="Proc. Natl. Acad. Sci. U.S.A.">
        <title>Networks of energetic and metabolic interactions define dynamics in microbial communities.</title>
        <authorList>
            <person name="Embree M."/>
            <person name="Liu J.K."/>
            <person name="Al-Bassam M.M."/>
            <person name="Zengler K."/>
        </authorList>
    </citation>
    <scope>NUCLEOTIDE SEQUENCE</scope>
</reference>
<organism evidence="1">
    <name type="scientific">hydrocarbon metagenome</name>
    <dbReference type="NCBI Taxonomy" id="938273"/>
    <lineage>
        <taxon>unclassified sequences</taxon>
        <taxon>metagenomes</taxon>
        <taxon>ecological metagenomes</taxon>
    </lineage>
</organism>
<dbReference type="AlphaFoldDB" id="A0A0W8FG23"/>